<dbReference type="InterPro" id="IPR050789">
    <property type="entry name" value="Diverse_Enzym_Activities"/>
</dbReference>
<dbReference type="Proteomes" id="UP000007129">
    <property type="component" value="Unassembled WGS sequence"/>
</dbReference>
<dbReference type="Gene3D" id="3.40.710.10">
    <property type="entry name" value="DD-peptidase/beta-lactamase superfamily"/>
    <property type="match status" value="1"/>
</dbReference>
<reference evidence="2 3" key="1">
    <citation type="journal article" date="2012" name="BMC Genomics">
        <title>Tools to kill: Genome of one of the most destructive plant pathogenic fungi Macrophomina phaseolina.</title>
        <authorList>
            <person name="Islam M.S."/>
            <person name="Haque M.S."/>
            <person name="Islam M.M."/>
            <person name="Emdad E.M."/>
            <person name="Halim A."/>
            <person name="Hossen Q.M.M."/>
            <person name="Hossain M.Z."/>
            <person name="Ahmed B."/>
            <person name="Rahim S."/>
            <person name="Rahman M.S."/>
            <person name="Alam M.M."/>
            <person name="Hou S."/>
            <person name="Wan X."/>
            <person name="Saito J.A."/>
            <person name="Alam M."/>
        </authorList>
    </citation>
    <scope>NUCLEOTIDE SEQUENCE [LARGE SCALE GENOMIC DNA]</scope>
    <source>
        <strain evidence="2 3">MS6</strain>
    </source>
</reference>
<evidence type="ECO:0000313" key="3">
    <source>
        <dbReference type="Proteomes" id="UP000007129"/>
    </source>
</evidence>
<evidence type="ECO:0000313" key="2">
    <source>
        <dbReference type="EMBL" id="EKG10415.1"/>
    </source>
</evidence>
<dbReference type="InParanoid" id="K2S114"/>
<name>K2S114_MACPH</name>
<organism evidence="2 3">
    <name type="scientific">Macrophomina phaseolina (strain MS6)</name>
    <name type="common">Charcoal rot fungus</name>
    <dbReference type="NCBI Taxonomy" id="1126212"/>
    <lineage>
        <taxon>Eukaryota</taxon>
        <taxon>Fungi</taxon>
        <taxon>Dikarya</taxon>
        <taxon>Ascomycota</taxon>
        <taxon>Pezizomycotina</taxon>
        <taxon>Dothideomycetes</taxon>
        <taxon>Dothideomycetes incertae sedis</taxon>
        <taxon>Botryosphaeriales</taxon>
        <taxon>Botryosphaeriaceae</taxon>
        <taxon>Macrophomina</taxon>
    </lineage>
</organism>
<sequence>MEVFSKLDALLAALPAACPSPTAQASPAAVLVSLGTPSMTIAVLDKGKISSHGISSIADDEDTLFQACSISKPLTGVVIFKLIEQGKLALHASISRYLSAEQVQQLETPQTAGLAKHITISSLLSHTSGLEAGGVFGFPGYDINDGGVMPDLPAVLAGAAPSNTLRIRLRDWPGRRFSYSGGGTTVLQLIIERVTAKPFPAVVQELVFDPLAMDRSRFAPPLPHDINGLACPGRRTKANFARAYYNGHTPCEIPHRVNPEQAAAGLWSTPTDVLKLGRAIQRSLEGAPDALLSAESAQALLTEVQDGMAHSWFVTTRPHGAFRHAGSNVPGWRCNVVCFADLNFAASAEPNGTGMPAQLAPIPSPSPLSASVQGCGLAVMTNSAEGVTAYAKVMAAICYFNGWPSPPGTWADAEIVIPFADLLVDVGSKWQAWQGWWDAGTWELLDAEGGGGCRPHMRFKGMPPVRLHAAAWPPGPTIDLVATGLEIMLRLGFDESGEQTIEVWHGPRKDRQTLRRAQRLFN</sequence>
<dbReference type="SUPFAM" id="SSF56601">
    <property type="entry name" value="beta-lactamase/transpeptidase-like"/>
    <property type="match status" value="1"/>
</dbReference>
<dbReference type="STRING" id="1126212.K2S114"/>
<dbReference type="InterPro" id="IPR012338">
    <property type="entry name" value="Beta-lactam/transpept-like"/>
</dbReference>
<dbReference type="AlphaFoldDB" id="K2S114"/>
<dbReference type="OrthoDB" id="5946976at2759"/>
<dbReference type="InterPro" id="IPR001466">
    <property type="entry name" value="Beta-lactam-related"/>
</dbReference>
<dbReference type="EMBL" id="AHHD01000518">
    <property type="protein sequence ID" value="EKG10415.1"/>
    <property type="molecule type" value="Genomic_DNA"/>
</dbReference>
<dbReference type="VEuPathDB" id="FungiDB:MPH_12514"/>
<dbReference type="PANTHER" id="PTHR43283">
    <property type="entry name" value="BETA-LACTAMASE-RELATED"/>
    <property type="match status" value="1"/>
</dbReference>
<accession>K2S114</accession>
<dbReference type="eggNOG" id="ENOG502SII7">
    <property type="taxonomic scope" value="Eukaryota"/>
</dbReference>
<dbReference type="Pfam" id="PF00144">
    <property type="entry name" value="Beta-lactamase"/>
    <property type="match status" value="1"/>
</dbReference>
<protein>
    <submittedName>
        <fullName evidence="2">Beta-lactamase-related protein</fullName>
    </submittedName>
</protein>
<dbReference type="HOGENOM" id="CLU_020027_8_2_1"/>
<gene>
    <name evidence="2" type="ORF">MPH_12514</name>
</gene>
<evidence type="ECO:0000259" key="1">
    <source>
        <dbReference type="Pfam" id="PF00144"/>
    </source>
</evidence>
<comment type="caution">
    <text evidence="2">The sequence shown here is derived from an EMBL/GenBank/DDBJ whole genome shotgun (WGS) entry which is preliminary data.</text>
</comment>
<proteinExistence type="predicted"/>
<feature type="domain" description="Beta-lactamase-related" evidence="1">
    <location>
        <begin position="33"/>
        <end position="353"/>
    </location>
</feature>